<keyword evidence="1" id="KW-0732">Signal</keyword>
<proteinExistence type="predicted"/>
<feature type="signal peptide" evidence="1">
    <location>
        <begin position="1"/>
        <end position="25"/>
    </location>
</feature>
<name>A0A224Y556_9HEMI</name>
<feature type="chain" id="PRO_5012917388" evidence="1">
    <location>
        <begin position="26"/>
        <end position="69"/>
    </location>
</feature>
<dbReference type="AlphaFoldDB" id="A0A224Y556"/>
<accession>A0A224Y556</accession>
<evidence type="ECO:0000256" key="1">
    <source>
        <dbReference type="SAM" id="SignalP"/>
    </source>
</evidence>
<dbReference type="EMBL" id="GFTR01000184">
    <property type="protein sequence ID" value="JAW16242.1"/>
    <property type="molecule type" value="Transcribed_RNA"/>
</dbReference>
<sequence length="69" mass="7814">MKLLLAGTIALFCCIILMQTYPTDASKIHHTGISSLKQKLYDDELKAELTKHKEHSALVKEPVFKSKEE</sequence>
<protein>
    <submittedName>
        <fullName evidence="2">Putative secreted protein</fullName>
    </submittedName>
</protein>
<evidence type="ECO:0000313" key="2">
    <source>
        <dbReference type="EMBL" id="JAW16242.1"/>
    </source>
</evidence>
<reference evidence="2" key="1">
    <citation type="journal article" date="2018" name="PLoS Negl. Trop. Dis.">
        <title>An insight into the salivary gland and fat body transcriptome of Panstrongylus lignarius (Hemiptera: Heteroptera), the main vector of Chagas disease in Peru.</title>
        <authorList>
            <person name="Nevoa J.C."/>
            <person name="Mendes M.T."/>
            <person name="da Silva M.V."/>
            <person name="Soares S.C."/>
            <person name="Oliveira C.J.F."/>
            <person name="Ribeiro J.M.C."/>
        </authorList>
    </citation>
    <scope>NUCLEOTIDE SEQUENCE</scope>
</reference>
<organism evidence="2">
    <name type="scientific">Panstrongylus lignarius</name>
    <dbReference type="NCBI Taxonomy" id="156445"/>
    <lineage>
        <taxon>Eukaryota</taxon>
        <taxon>Metazoa</taxon>
        <taxon>Ecdysozoa</taxon>
        <taxon>Arthropoda</taxon>
        <taxon>Hexapoda</taxon>
        <taxon>Insecta</taxon>
        <taxon>Pterygota</taxon>
        <taxon>Neoptera</taxon>
        <taxon>Paraneoptera</taxon>
        <taxon>Hemiptera</taxon>
        <taxon>Heteroptera</taxon>
        <taxon>Panheteroptera</taxon>
        <taxon>Cimicomorpha</taxon>
        <taxon>Reduviidae</taxon>
        <taxon>Triatominae</taxon>
        <taxon>Panstrongylus</taxon>
    </lineage>
</organism>